<evidence type="ECO:0000256" key="1">
    <source>
        <dbReference type="ARBA" id="ARBA00023015"/>
    </source>
</evidence>
<feature type="compositionally biased region" description="Polar residues" evidence="4">
    <location>
        <begin position="22"/>
        <end position="32"/>
    </location>
</feature>
<dbReference type="GO" id="GO:0003700">
    <property type="term" value="F:DNA-binding transcription factor activity"/>
    <property type="evidence" value="ECO:0007669"/>
    <property type="project" value="InterPro"/>
</dbReference>
<dbReference type="InterPro" id="IPR000524">
    <property type="entry name" value="Tscrpt_reg_HTH_GntR"/>
</dbReference>
<evidence type="ECO:0000256" key="3">
    <source>
        <dbReference type="ARBA" id="ARBA00023163"/>
    </source>
</evidence>
<proteinExistence type="predicted"/>
<comment type="caution">
    <text evidence="6">The sequence shown here is derived from an EMBL/GenBank/DDBJ whole genome shotgun (WGS) entry which is preliminary data.</text>
</comment>
<evidence type="ECO:0000256" key="2">
    <source>
        <dbReference type="ARBA" id="ARBA00023125"/>
    </source>
</evidence>
<dbReference type="SUPFAM" id="SSF46785">
    <property type="entry name" value="Winged helix' DNA-binding domain"/>
    <property type="match status" value="1"/>
</dbReference>
<dbReference type="InterPro" id="IPR011711">
    <property type="entry name" value="GntR_C"/>
</dbReference>
<dbReference type="PRINTS" id="PR00035">
    <property type="entry name" value="HTHGNTR"/>
</dbReference>
<feature type="region of interest" description="Disordered" evidence="4">
    <location>
        <begin position="1"/>
        <end position="33"/>
    </location>
</feature>
<dbReference type="SUPFAM" id="SSF48008">
    <property type="entry name" value="GntR ligand-binding domain-like"/>
    <property type="match status" value="1"/>
</dbReference>
<evidence type="ECO:0000259" key="5">
    <source>
        <dbReference type="PROSITE" id="PS50949"/>
    </source>
</evidence>
<dbReference type="PROSITE" id="PS50949">
    <property type="entry name" value="HTH_GNTR"/>
    <property type="match status" value="1"/>
</dbReference>
<keyword evidence="2" id="KW-0238">DNA-binding</keyword>
<dbReference type="Proteomes" id="UP000295674">
    <property type="component" value="Unassembled WGS sequence"/>
</dbReference>
<reference evidence="6 7" key="1">
    <citation type="submission" date="2019-03" db="EMBL/GenBank/DDBJ databases">
        <title>Draft genome sequences of novel Actinobacteria.</title>
        <authorList>
            <person name="Sahin N."/>
            <person name="Ay H."/>
            <person name="Saygin H."/>
        </authorList>
    </citation>
    <scope>NUCLEOTIDE SEQUENCE [LARGE SCALE GENOMIC DNA]</scope>
    <source>
        <strain evidence="6 7">16K309</strain>
    </source>
</reference>
<sequence>MRSGTYETHDSRRAPGTHRLTKTTSPRKTPNTVRYYPGTDPVERGACAMAGTSVGRAVDQIRRMLRSQELLPGQPLRQEALAERLGMSRVPIREALKSLEAEGVVRHQPNVGYTVTRLSSDELQQSYLMRAALESTVLRRVPQFSDAQLVDLRELNRSIEAAAEATDVLRMTELDHDFHFVIFRSSRLDLIVDEIERIWTMTEPYRSVHFYDQGARRRLVHEQRMLIDALRKGETATAISIMDAHRNRPALPLPATFGAAIPSAR</sequence>
<gene>
    <name evidence="6" type="ORF">E1181_18145</name>
</gene>
<dbReference type="InterPro" id="IPR036390">
    <property type="entry name" value="WH_DNA-bd_sf"/>
</dbReference>
<feature type="domain" description="HTH gntR-type" evidence="5">
    <location>
        <begin position="51"/>
        <end position="118"/>
    </location>
</feature>
<keyword evidence="1" id="KW-0805">Transcription regulation</keyword>
<dbReference type="Gene3D" id="1.20.120.530">
    <property type="entry name" value="GntR ligand-binding domain-like"/>
    <property type="match status" value="1"/>
</dbReference>
<accession>A0A4V2YAM8</accession>
<dbReference type="SMART" id="SM00895">
    <property type="entry name" value="FCD"/>
    <property type="match status" value="1"/>
</dbReference>
<dbReference type="AlphaFoldDB" id="A0A4V2YAM8"/>
<dbReference type="Pfam" id="PF00392">
    <property type="entry name" value="GntR"/>
    <property type="match status" value="1"/>
</dbReference>
<dbReference type="EMBL" id="SMKS01000031">
    <property type="protein sequence ID" value="TDD04366.1"/>
    <property type="molecule type" value="Genomic_DNA"/>
</dbReference>
<dbReference type="InterPro" id="IPR036388">
    <property type="entry name" value="WH-like_DNA-bd_sf"/>
</dbReference>
<dbReference type="CDD" id="cd07377">
    <property type="entry name" value="WHTH_GntR"/>
    <property type="match status" value="1"/>
</dbReference>
<keyword evidence="3" id="KW-0804">Transcription</keyword>
<dbReference type="Gene3D" id="1.10.10.10">
    <property type="entry name" value="Winged helix-like DNA-binding domain superfamily/Winged helix DNA-binding domain"/>
    <property type="match status" value="1"/>
</dbReference>
<dbReference type="SMART" id="SM00345">
    <property type="entry name" value="HTH_GNTR"/>
    <property type="match status" value="1"/>
</dbReference>
<organism evidence="6 7">
    <name type="scientific">Saccharopolyspora terrae</name>
    <dbReference type="NCBI Taxonomy" id="2530384"/>
    <lineage>
        <taxon>Bacteria</taxon>
        <taxon>Bacillati</taxon>
        <taxon>Actinomycetota</taxon>
        <taxon>Actinomycetes</taxon>
        <taxon>Pseudonocardiales</taxon>
        <taxon>Pseudonocardiaceae</taxon>
        <taxon>Saccharopolyspora</taxon>
    </lineage>
</organism>
<keyword evidence="7" id="KW-1185">Reference proteome</keyword>
<dbReference type="PANTHER" id="PTHR43537:SF24">
    <property type="entry name" value="GLUCONATE OPERON TRANSCRIPTIONAL REPRESSOR"/>
    <property type="match status" value="1"/>
</dbReference>
<name>A0A4V2YAM8_9PSEU</name>
<evidence type="ECO:0000256" key="4">
    <source>
        <dbReference type="SAM" id="MobiDB-lite"/>
    </source>
</evidence>
<dbReference type="GO" id="GO:0003677">
    <property type="term" value="F:DNA binding"/>
    <property type="evidence" value="ECO:0007669"/>
    <property type="project" value="UniProtKB-KW"/>
</dbReference>
<protein>
    <submittedName>
        <fullName evidence="6">GntR family transcriptional regulator</fullName>
    </submittedName>
</protein>
<evidence type="ECO:0000313" key="7">
    <source>
        <dbReference type="Proteomes" id="UP000295674"/>
    </source>
</evidence>
<dbReference type="PANTHER" id="PTHR43537">
    <property type="entry name" value="TRANSCRIPTIONAL REGULATOR, GNTR FAMILY"/>
    <property type="match status" value="1"/>
</dbReference>
<dbReference type="InterPro" id="IPR008920">
    <property type="entry name" value="TF_FadR/GntR_C"/>
</dbReference>
<dbReference type="Pfam" id="PF07729">
    <property type="entry name" value="FCD"/>
    <property type="match status" value="1"/>
</dbReference>
<evidence type="ECO:0000313" key="6">
    <source>
        <dbReference type="EMBL" id="TDD04366.1"/>
    </source>
</evidence>
<dbReference type="OrthoDB" id="3367236at2"/>